<proteinExistence type="predicted"/>
<evidence type="ECO:0000313" key="3">
    <source>
        <dbReference type="Proteomes" id="UP001152622"/>
    </source>
</evidence>
<gene>
    <name evidence="2" type="ORF">SKAU_G00251320</name>
</gene>
<dbReference type="EMBL" id="JAINUF010000009">
    <property type="protein sequence ID" value="KAJ8350002.1"/>
    <property type="molecule type" value="Genomic_DNA"/>
</dbReference>
<comment type="caution">
    <text evidence="2">The sequence shown here is derived from an EMBL/GenBank/DDBJ whole genome shotgun (WGS) entry which is preliminary data.</text>
</comment>
<organism evidence="2 3">
    <name type="scientific">Synaphobranchus kaupii</name>
    <name type="common">Kaup's arrowtooth eel</name>
    <dbReference type="NCBI Taxonomy" id="118154"/>
    <lineage>
        <taxon>Eukaryota</taxon>
        <taxon>Metazoa</taxon>
        <taxon>Chordata</taxon>
        <taxon>Craniata</taxon>
        <taxon>Vertebrata</taxon>
        <taxon>Euteleostomi</taxon>
        <taxon>Actinopterygii</taxon>
        <taxon>Neopterygii</taxon>
        <taxon>Teleostei</taxon>
        <taxon>Anguilliformes</taxon>
        <taxon>Synaphobranchidae</taxon>
        <taxon>Synaphobranchus</taxon>
    </lineage>
</organism>
<feature type="compositionally biased region" description="Gly residues" evidence="1">
    <location>
        <begin position="184"/>
        <end position="193"/>
    </location>
</feature>
<dbReference type="AlphaFoldDB" id="A0A9Q1IRX7"/>
<protein>
    <submittedName>
        <fullName evidence="2">Uncharacterized protein</fullName>
    </submittedName>
</protein>
<keyword evidence="3" id="KW-1185">Reference proteome</keyword>
<evidence type="ECO:0000313" key="2">
    <source>
        <dbReference type="EMBL" id="KAJ8350002.1"/>
    </source>
</evidence>
<reference evidence="2" key="1">
    <citation type="journal article" date="2023" name="Science">
        <title>Genome structures resolve the early diversification of teleost fishes.</title>
        <authorList>
            <person name="Parey E."/>
            <person name="Louis A."/>
            <person name="Montfort J."/>
            <person name="Bouchez O."/>
            <person name="Roques C."/>
            <person name="Iampietro C."/>
            <person name="Lluch J."/>
            <person name="Castinel A."/>
            <person name="Donnadieu C."/>
            <person name="Desvignes T."/>
            <person name="Floi Bucao C."/>
            <person name="Jouanno E."/>
            <person name="Wen M."/>
            <person name="Mejri S."/>
            <person name="Dirks R."/>
            <person name="Jansen H."/>
            <person name="Henkel C."/>
            <person name="Chen W.J."/>
            <person name="Zahm M."/>
            <person name="Cabau C."/>
            <person name="Klopp C."/>
            <person name="Thompson A.W."/>
            <person name="Robinson-Rechavi M."/>
            <person name="Braasch I."/>
            <person name="Lecointre G."/>
            <person name="Bobe J."/>
            <person name="Postlethwait J.H."/>
            <person name="Berthelot C."/>
            <person name="Roest Crollius H."/>
            <person name="Guiguen Y."/>
        </authorList>
    </citation>
    <scope>NUCLEOTIDE SEQUENCE</scope>
    <source>
        <strain evidence="2">WJC10195</strain>
    </source>
</reference>
<feature type="region of interest" description="Disordered" evidence="1">
    <location>
        <begin position="117"/>
        <end position="215"/>
    </location>
</feature>
<accession>A0A9Q1IRX7</accession>
<name>A0A9Q1IRX7_SYNKA</name>
<sequence>MIWQQGTQAVRKDRGQRAETCPITPAGTGDTHSCDLWMGACCRGWPRVKDQGSHASEPRAAVLEPVSAEWMQEVCFSTALHCSRTLRAAVCADPNGCLGFTCSSKRRAECSDRARCGLGSGDESRQTHGGLTRRHHMNRTESSSGRSAVDTLGSEHPGARERTTANGRYGSRLVRGLQSAEWAAGGGQTPDGHGGVEKAMNGGLGGSEGDGEQAK</sequence>
<dbReference type="Proteomes" id="UP001152622">
    <property type="component" value="Chromosome 9"/>
</dbReference>
<evidence type="ECO:0000256" key="1">
    <source>
        <dbReference type="SAM" id="MobiDB-lite"/>
    </source>
</evidence>